<sequence length="134" mass="14413">MHARMDARHIIVHFPSASRCRYLRTSSGGTSRHTRGRAAPWPSLANPCATRFPSRRTCDTLMSSSSGSSAAISLHSLRSSSDRTRARLRTMSTTALASPSIQTLRHPFATASSSPRRSAASSATELVATPMRSA</sequence>
<name>A0A0A9CLU1_ARUDO</name>
<feature type="compositionally biased region" description="Polar residues" evidence="1">
    <location>
        <begin position="90"/>
        <end position="103"/>
    </location>
</feature>
<protein>
    <submittedName>
        <fullName evidence="2">Uncharacterized protein</fullName>
    </submittedName>
</protein>
<feature type="compositionally biased region" description="Low complexity" evidence="1">
    <location>
        <begin position="109"/>
        <end position="124"/>
    </location>
</feature>
<reference evidence="2" key="1">
    <citation type="submission" date="2014-09" db="EMBL/GenBank/DDBJ databases">
        <authorList>
            <person name="Magalhaes I.L.F."/>
            <person name="Oliveira U."/>
            <person name="Santos F.R."/>
            <person name="Vidigal T.H.D.A."/>
            <person name="Brescovit A.D."/>
            <person name="Santos A.J."/>
        </authorList>
    </citation>
    <scope>NUCLEOTIDE SEQUENCE</scope>
    <source>
        <tissue evidence="2">Shoot tissue taken approximately 20 cm above the soil surface</tissue>
    </source>
</reference>
<dbReference type="EMBL" id="GBRH01225408">
    <property type="protein sequence ID" value="JAD72487.1"/>
    <property type="molecule type" value="Transcribed_RNA"/>
</dbReference>
<evidence type="ECO:0000256" key="1">
    <source>
        <dbReference type="SAM" id="MobiDB-lite"/>
    </source>
</evidence>
<feature type="compositionally biased region" description="Low complexity" evidence="1">
    <location>
        <begin position="63"/>
        <end position="77"/>
    </location>
</feature>
<accession>A0A0A9CLU1</accession>
<feature type="region of interest" description="Disordered" evidence="1">
    <location>
        <begin position="59"/>
        <end position="134"/>
    </location>
</feature>
<evidence type="ECO:0000313" key="2">
    <source>
        <dbReference type="EMBL" id="JAD72487.1"/>
    </source>
</evidence>
<organism evidence="2">
    <name type="scientific">Arundo donax</name>
    <name type="common">Giant reed</name>
    <name type="synonym">Donax arundinaceus</name>
    <dbReference type="NCBI Taxonomy" id="35708"/>
    <lineage>
        <taxon>Eukaryota</taxon>
        <taxon>Viridiplantae</taxon>
        <taxon>Streptophyta</taxon>
        <taxon>Embryophyta</taxon>
        <taxon>Tracheophyta</taxon>
        <taxon>Spermatophyta</taxon>
        <taxon>Magnoliopsida</taxon>
        <taxon>Liliopsida</taxon>
        <taxon>Poales</taxon>
        <taxon>Poaceae</taxon>
        <taxon>PACMAD clade</taxon>
        <taxon>Arundinoideae</taxon>
        <taxon>Arundineae</taxon>
        <taxon>Arundo</taxon>
    </lineage>
</organism>
<proteinExistence type="predicted"/>
<dbReference type="AlphaFoldDB" id="A0A0A9CLU1"/>
<feature type="region of interest" description="Disordered" evidence="1">
    <location>
        <begin position="23"/>
        <end position="44"/>
    </location>
</feature>
<reference evidence="2" key="2">
    <citation type="journal article" date="2015" name="Data Brief">
        <title>Shoot transcriptome of the giant reed, Arundo donax.</title>
        <authorList>
            <person name="Barrero R.A."/>
            <person name="Guerrero F.D."/>
            <person name="Moolhuijzen P."/>
            <person name="Goolsby J.A."/>
            <person name="Tidwell J."/>
            <person name="Bellgard S.E."/>
            <person name="Bellgard M.I."/>
        </authorList>
    </citation>
    <scope>NUCLEOTIDE SEQUENCE</scope>
    <source>
        <tissue evidence="2">Shoot tissue taken approximately 20 cm above the soil surface</tissue>
    </source>
</reference>